<evidence type="ECO:0000256" key="5">
    <source>
        <dbReference type="ARBA" id="ARBA00047707"/>
    </source>
</evidence>
<gene>
    <name evidence="7" type="primary">YUC4_2</name>
    <name evidence="7" type="ORF">Zm00014a_040344</name>
</gene>
<proteinExistence type="inferred from homology"/>
<comment type="similarity">
    <text evidence="1 6">Belongs to the FMO family.</text>
</comment>
<dbReference type="InterPro" id="IPR036188">
    <property type="entry name" value="FAD/NAD-bd_sf"/>
</dbReference>
<evidence type="ECO:0000313" key="8">
    <source>
        <dbReference type="Proteomes" id="UP000251960"/>
    </source>
</evidence>
<dbReference type="GO" id="GO:0050660">
    <property type="term" value="F:flavin adenine dinucleotide binding"/>
    <property type="evidence" value="ECO:0007669"/>
    <property type="project" value="InterPro"/>
</dbReference>
<keyword evidence="6 7" id="KW-0503">Monooxygenase</keyword>
<dbReference type="GO" id="GO:0103075">
    <property type="term" value="F:indole-3-pyruvate monooxygenase activity"/>
    <property type="evidence" value="ECO:0007669"/>
    <property type="project" value="UniProtKB-EC"/>
</dbReference>
<dbReference type="Proteomes" id="UP000251960">
    <property type="component" value="Chromosome 3"/>
</dbReference>
<name>A0A3L6FCR0_MAIZE</name>
<evidence type="ECO:0000256" key="4">
    <source>
        <dbReference type="ARBA" id="ARBA00023002"/>
    </source>
</evidence>
<evidence type="ECO:0000313" key="7">
    <source>
        <dbReference type="EMBL" id="PWZ30965.1"/>
    </source>
</evidence>
<dbReference type="Pfam" id="PF00743">
    <property type="entry name" value="FMO-like"/>
    <property type="match status" value="1"/>
</dbReference>
<dbReference type="PANTHER" id="PTHR43539">
    <property type="entry name" value="FLAVIN-BINDING MONOOXYGENASE-LIKE PROTEIN (AFU_ORTHOLOGUE AFUA_4G09220)"/>
    <property type="match status" value="1"/>
</dbReference>
<dbReference type="EMBL" id="NCVQ01000004">
    <property type="protein sequence ID" value="PWZ30965.1"/>
    <property type="molecule type" value="Genomic_DNA"/>
</dbReference>
<comment type="catalytic activity">
    <reaction evidence="5">
        <text>indole-3-pyruvate + NADPH + O2 + H(+) = (indol-3-yl)acetate + CO2 + NADP(+) + H2O</text>
        <dbReference type="Rhea" id="RHEA:34331"/>
        <dbReference type="ChEBI" id="CHEBI:15377"/>
        <dbReference type="ChEBI" id="CHEBI:15378"/>
        <dbReference type="ChEBI" id="CHEBI:15379"/>
        <dbReference type="ChEBI" id="CHEBI:16526"/>
        <dbReference type="ChEBI" id="CHEBI:17640"/>
        <dbReference type="ChEBI" id="CHEBI:30854"/>
        <dbReference type="ChEBI" id="CHEBI:57783"/>
        <dbReference type="ChEBI" id="CHEBI:58349"/>
        <dbReference type="EC" id="1.14.13.168"/>
    </reaction>
</comment>
<comment type="cofactor">
    <cofactor evidence="6">
        <name>FAD</name>
        <dbReference type="ChEBI" id="CHEBI:57692"/>
    </cofactor>
</comment>
<dbReference type="AlphaFoldDB" id="A0A3L6FCR0"/>
<reference evidence="7 8" key="1">
    <citation type="journal article" date="2018" name="Nat. Genet.">
        <title>Extensive intraspecific gene order and gene structural variations between Mo17 and other maize genomes.</title>
        <authorList>
            <person name="Sun S."/>
            <person name="Zhou Y."/>
            <person name="Chen J."/>
            <person name="Shi J."/>
            <person name="Zhao H."/>
            <person name="Zhao H."/>
            <person name="Song W."/>
            <person name="Zhang M."/>
            <person name="Cui Y."/>
            <person name="Dong X."/>
            <person name="Liu H."/>
            <person name="Ma X."/>
            <person name="Jiao Y."/>
            <person name="Wang B."/>
            <person name="Wei X."/>
            <person name="Stein J.C."/>
            <person name="Glaubitz J.C."/>
            <person name="Lu F."/>
            <person name="Yu G."/>
            <person name="Liang C."/>
            <person name="Fengler K."/>
            <person name="Li B."/>
            <person name="Rafalski A."/>
            <person name="Schnable P.S."/>
            <person name="Ware D.H."/>
            <person name="Buckler E.S."/>
            <person name="Lai J."/>
        </authorList>
    </citation>
    <scope>NUCLEOTIDE SEQUENCE [LARGE SCALE GENOMIC DNA]</scope>
    <source>
        <strain evidence="8">cv. Missouri 17</strain>
        <tissue evidence="7">Seedling</tissue>
    </source>
</reference>
<keyword evidence="3 6" id="KW-0274">FAD</keyword>
<keyword evidence="4 6" id="KW-0560">Oxidoreductase</keyword>
<protein>
    <recommendedName>
        <fullName evidence="6">Flavin-containing monooxygenase</fullName>
        <ecNumber evidence="6">1.-.-.-</ecNumber>
    </recommendedName>
</protein>
<comment type="caution">
    <text evidence="7">The sequence shown here is derived from an EMBL/GenBank/DDBJ whole genome shotgun (WGS) entry which is preliminary data.</text>
</comment>
<dbReference type="PANTHER" id="PTHR43539:SF78">
    <property type="entry name" value="FLAVIN-CONTAINING MONOOXYGENASE"/>
    <property type="match status" value="1"/>
</dbReference>
<evidence type="ECO:0000256" key="2">
    <source>
        <dbReference type="ARBA" id="ARBA00022630"/>
    </source>
</evidence>
<dbReference type="GO" id="GO:0050661">
    <property type="term" value="F:NADP binding"/>
    <property type="evidence" value="ECO:0007669"/>
    <property type="project" value="InterPro"/>
</dbReference>
<keyword evidence="2 6" id="KW-0285">Flavoprotein</keyword>
<dbReference type="Gene3D" id="3.50.50.60">
    <property type="entry name" value="FAD/NAD(P)-binding domain"/>
    <property type="match status" value="1"/>
</dbReference>
<dbReference type="InterPro" id="IPR020946">
    <property type="entry name" value="Flavin_mOase-like"/>
</dbReference>
<evidence type="ECO:0000256" key="6">
    <source>
        <dbReference type="RuleBase" id="RU361177"/>
    </source>
</evidence>
<dbReference type="GO" id="GO:0004499">
    <property type="term" value="F:N,N-dimethylaniline monooxygenase activity"/>
    <property type="evidence" value="ECO:0007669"/>
    <property type="project" value="InterPro"/>
</dbReference>
<dbReference type="EC" id="1.-.-.-" evidence="6"/>
<dbReference type="InterPro" id="IPR050982">
    <property type="entry name" value="Auxin_biosynth/cation_transpt"/>
</dbReference>
<dbReference type="SUPFAM" id="SSF51905">
    <property type="entry name" value="FAD/NAD(P)-binding domain"/>
    <property type="match status" value="1"/>
</dbReference>
<sequence>MEVSLDLCRHGAAPSMVVRNTVHVLPREMLGLSTFGIAMALLKLLPVRVVDRILLAAARLALGDTGKLGLRRPKTGPIELKNLTGRTPVLDVGTLAHIKTGKIKVVGAVKEVTQRGVRFADGKEEQFDAIIQATGYRSNVPSWLKDPFPNGWKGKNGLYAVGFSQRGLLGASADALNIARDIHRQWTDTATDPSCSDVTVLSSDSF</sequence>
<evidence type="ECO:0000256" key="1">
    <source>
        <dbReference type="ARBA" id="ARBA00009183"/>
    </source>
</evidence>
<evidence type="ECO:0000256" key="3">
    <source>
        <dbReference type="ARBA" id="ARBA00022827"/>
    </source>
</evidence>
<dbReference type="ExpressionAtlas" id="A0A3L6FCR0">
    <property type="expression patterns" value="baseline and differential"/>
</dbReference>
<keyword evidence="7" id="KW-0670">Pyruvate</keyword>
<accession>A0A3L6FCR0</accession>
<organism evidence="7 8">
    <name type="scientific">Zea mays</name>
    <name type="common">Maize</name>
    <dbReference type="NCBI Taxonomy" id="4577"/>
    <lineage>
        <taxon>Eukaryota</taxon>
        <taxon>Viridiplantae</taxon>
        <taxon>Streptophyta</taxon>
        <taxon>Embryophyta</taxon>
        <taxon>Tracheophyta</taxon>
        <taxon>Spermatophyta</taxon>
        <taxon>Magnoliopsida</taxon>
        <taxon>Liliopsida</taxon>
        <taxon>Poales</taxon>
        <taxon>Poaceae</taxon>
        <taxon>PACMAD clade</taxon>
        <taxon>Panicoideae</taxon>
        <taxon>Andropogonodae</taxon>
        <taxon>Andropogoneae</taxon>
        <taxon>Tripsacinae</taxon>
        <taxon>Zea</taxon>
    </lineage>
</organism>